<dbReference type="InterPro" id="IPR043129">
    <property type="entry name" value="ATPase_NBD"/>
</dbReference>
<evidence type="ECO:0000259" key="1">
    <source>
        <dbReference type="Pfam" id="PF00814"/>
    </source>
</evidence>
<protein>
    <submittedName>
        <fullName evidence="2">Peptidase M22</fullName>
    </submittedName>
</protein>
<sequence length="231" mass="24901">MAKILQIETATAVCSVALSVDGKTVSAKEESGQNLHASKLTLFIDEVLKSAGVNYNELDAIAVSKGPGSYTGLRIGVSTAKGLCYALDKPLIAIETLKMMAAGFHLENPEYTGLICSMIDARRMEVYTSVFDSNLNVLLPTEAKIIDETSFADLLATQQITFLGDGAAKCAAVLTHGNASFNAANFNAANYMSALAETAFQQKNFEDVAYFEPFYLKDFVVTQSKKQQVQP</sequence>
<dbReference type="NCBIfam" id="TIGR03725">
    <property type="entry name" value="T6A_YeaZ"/>
    <property type="match status" value="1"/>
</dbReference>
<dbReference type="CDD" id="cd24032">
    <property type="entry name" value="ASKHA_NBD_TsaB"/>
    <property type="match status" value="1"/>
</dbReference>
<dbReference type="SUPFAM" id="SSF53067">
    <property type="entry name" value="Actin-like ATPase domain"/>
    <property type="match status" value="2"/>
</dbReference>
<reference evidence="2 3" key="1">
    <citation type="submission" date="2014-10" db="EMBL/GenBank/DDBJ databases">
        <title>Pedobacter Kyungheensis.</title>
        <authorList>
            <person name="Anderson B.M."/>
            <person name="Newman J.D."/>
        </authorList>
    </citation>
    <scope>NUCLEOTIDE SEQUENCE [LARGE SCALE GENOMIC DNA]</scope>
    <source>
        <strain evidence="2 3">KACC 16221</strain>
    </source>
</reference>
<organism evidence="2 3">
    <name type="scientific">Pedobacter kyungheensis</name>
    <dbReference type="NCBI Taxonomy" id="1069985"/>
    <lineage>
        <taxon>Bacteria</taxon>
        <taxon>Pseudomonadati</taxon>
        <taxon>Bacteroidota</taxon>
        <taxon>Sphingobacteriia</taxon>
        <taxon>Sphingobacteriales</taxon>
        <taxon>Sphingobacteriaceae</taxon>
        <taxon>Pedobacter</taxon>
    </lineage>
</organism>
<dbReference type="GO" id="GO:0002949">
    <property type="term" value="P:tRNA threonylcarbamoyladenosine modification"/>
    <property type="evidence" value="ECO:0007669"/>
    <property type="project" value="InterPro"/>
</dbReference>
<dbReference type="Gene3D" id="3.30.420.40">
    <property type="match status" value="2"/>
</dbReference>
<accession>A0A0C1DIP1</accession>
<dbReference type="Proteomes" id="UP000031246">
    <property type="component" value="Unassembled WGS sequence"/>
</dbReference>
<dbReference type="AlphaFoldDB" id="A0A0C1DIP1"/>
<dbReference type="PANTHER" id="PTHR11735:SF11">
    <property type="entry name" value="TRNA THREONYLCARBAMOYLADENOSINE BIOSYNTHESIS PROTEIN TSAB"/>
    <property type="match status" value="1"/>
</dbReference>
<evidence type="ECO:0000313" key="2">
    <source>
        <dbReference type="EMBL" id="KIA93760.1"/>
    </source>
</evidence>
<gene>
    <name evidence="2" type="ORF">OC25_11980</name>
</gene>
<dbReference type="GO" id="GO:0005829">
    <property type="term" value="C:cytosol"/>
    <property type="evidence" value="ECO:0007669"/>
    <property type="project" value="TreeGrafter"/>
</dbReference>
<name>A0A0C1DIP1_9SPHI</name>
<dbReference type="PANTHER" id="PTHR11735">
    <property type="entry name" value="TRNA N6-ADENOSINE THREONYLCARBAMOYLTRANSFERASE"/>
    <property type="match status" value="1"/>
</dbReference>
<dbReference type="InterPro" id="IPR022496">
    <property type="entry name" value="T6A_TsaB"/>
</dbReference>
<dbReference type="RefSeq" id="WP_039476267.1">
    <property type="nucleotide sequence ID" value="NZ_JSYN01000013.1"/>
</dbReference>
<proteinExistence type="predicted"/>
<evidence type="ECO:0000313" key="3">
    <source>
        <dbReference type="Proteomes" id="UP000031246"/>
    </source>
</evidence>
<dbReference type="EMBL" id="JSYN01000013">
    <property type="protein sequence ID" value="KIA93760.1"/>
    <property type="molecule type" value="Genomic_DNA"/>
</dbReference>
<comment type="caution">
    <text evidence="2">The sequence shown here is derived from an EMBL/GenBank/DDBJ whole genome shotgun (WGS) entry which is preliminary data.</text>
</comment>
<dbReference type="InterPro" id="IPR000905">
    <property type="entry name" value="Gcp-like_dom"/>
</dbReference>
<keyword evidence="3" id="KW-1185">Reference proteome</keyword>
<dbReference type="Pfam" id="PF00814">
    <property type="entry name" value="TsaD"/>
    <property type="match status" value="1"/>
</dbReference>
<feature type="domain" description="Gcp-like" evidence="1">
    <location>
        <begin position="34"/>
        <end position="215"/>
    </location>
</feature>
<dbReference type="OrthoDB" id="9784166at2"/>